<sequence>EPATGPAPASRPAPSVASVSMVTGHQARAAWQLSRGCSGRGRVRENGNMISAGVAAGSRSPSSLNPGSRVTWRPAVGVQSLGPPSPQLGQSDPQKRVLVLEKSLQFLQQQHSETLAKLHEEIEHLKRENEGEPARGPRPALPPQAP</sequence>
<gene>
    <name evidence="4" type="ORF">P7K49_014448</name>
</gene>
<protein>
    <recommendedName>
        <fullName evidence="3">CCDC92/74 N-terminal domain-containing protein</fullName>
    </recommendedName>
</protein>
<dbReference type="PANTHER" id="PTHR14882:SF5">
    <property type="entry name" value="COILED-COIL DOMAIN CONTAINING 74A"/>
    <property type="match status" value="1"/>
</dbReference>
<evidence type="ECO:0000256" key="1">
    <source>
        <dbReference type="ARBA" id="ARBA00023054"/>
    </source>
</evidence>
<reference evidence="4 5" key="1">
    <citation type="submission" date="2023-05" db="EMBL/GenBank/DDBJ databases">
        <title>B98-5 Cell Line De Novo Hybrid Assembly: An Optical Mapping Approach.</title>
        <authorList>
            <person name="Kananen K."/>
            <person name="Auerbach J.A."/>
            <person name="Kautto E."/>
            <person name="Blachly J.S."/>
        </authorList>
    </citation>
    <scope>NUCLEOTIDE SEQUENCE [LARGE SCALE GENOMIC DNA]</scope>
    <source>
        <strain evidence="4">B95-8</strain>
        <tissue evidence="4">Cell line</tissue>
    </source>
</reference>
<name>A0ABQ9VL33_SAGOE</name>
<evidence type="ECO:0000259" key="3">
    <source>
        <dbReference type="Pfam" id="PF14916"/>
    </source>
</evidence>
<dbReference type="EMBL" id="JASSZA010000006">
    <property type="protein sequence ID" value="KAK2109283.1"/>
    <property type="molecule type" value="Genomic_DNA"/>
</dbReference>
<dbReference type="InterPro" id="IPR040370">
    <property type="entry name" value="CCDC74A/CCDC74B/CCDC92"/>
</dbReference>
<keyword evidence="1" id="KW-0175">Coiled coil</keyword>
<dbReference type="InterPro" id="IPR039496">
    <property type="entry name" value="CCDC92/74_N"/>
</dbReference>
<feature type="domain" description="CCDC92/74 N-terminal" evidence="3">
    <location>
        <begin position="95"/>
        <end position="130"/>
    </location>
</feature>
<feature type="region of interest" description="Disordered" evidence="2">
    <location>
        <begin position="1"/>
        <end position="21"/>
    </location>
</feature>
<feature type="region of interest" description="Disordered" evidence="2">
    <location>
        <begin position="126"/>
        <end position="146"/>
    </location>
</feature>
<evidence type="ECO:0000256" key="2">
    <source>
        <dbReference type="SAM" id="MobiDB-lite"/>
    </source>
</evidence>
<keyword evidence="5" id="KW-1185">Reference proteome</keyword>
<feature type="non-terminal residue" evidence="4">
    <location>
        <position position="1"/>
    </location>
</feature>
<feature type="compositionally biased region" description="Low complexity" evidence="2">
    <location>
        <begin position="1"/>
        <end position="20"/>
    </location>
</feature>
<dbReference type="Proteomes" id="UP001266305">
    <property type="component" value="Unassembled WGS sequence"/>
</dbReference>
<proteinExistence type="predicted"/>
<dbReference type="Pfam" id="PF14916">
    <property type="entry name" value="CCDC92"/>
    <property type="match status" value="1"/>
</dbReference>
<feature type="compositionally biased region" description="Basic and acidic residues" evidence="2">
    <location>
        <begin position="126"/>
        <end position="135"/>
    </location>
</feature>
<comment type="caution">
    <text evidence="4">The sequence shown here is derived from an EMBL/GenBank/DDBJ whole genome shotgun (WGS) entry which is preliminary data.</text>
</comment>
<evidence type="ECO:0000313" key="5">
    <source>
        <dbReference type="Proteomes" id="UP001266305"/>
    </source>
</evidence>
<dbReference type="PANTHER" id="PTHR14882">
    <property type="entry name" value="COILED-COIL DOMAIN-CONTAINING 74A"/>
    <property type="match status" value="1"/>
</dbReference>
<accession>A0ABQ9VL33</accession>
<organism evidence="4 5">
    <name type="scientific">Saguinus oedipus</name>
    <name type="common">Cotton-top tamarin</name>
    <name type="synonym">Oedipomidas oedipus</name>
    <dbReference type="NCBI Taxonomy" id="9490"/>
    <lineage>
        <taxon>Eukaryota</taxon>
        <taxon>Metazoa</taxon>
        <taxon>Chordata</taxon>
        <taxon>Craniata</taxon>
        <taxon>Vertebrata</taxon>
        <taxon>Euteleostomi</taxon>
        <taxon>Mammalia</taxon>
        <taxon>Eutheria</taxon>
        <taxon>Euarchontoglires</taxon>
        <taxon>Primates</taxon>
        <taxon>Haplorrhini</taxon>
        <taxon>Platyrrhini</taxon>
        <taxon>Cebidae</taxon>
        <taxon>Callitrichinae</taxon>
        <taxon>Saguinus</taxon>
    </lineage>
</organism>
<evidence type="ECO:0000313" key="4">
    <source>
        <dbReference type="EMBL" id="KAK2109283.1"/>
    </source>
</evidence>